<dbReference type="VEuPathDB" id="MicrosporidiaDB:CWI39_1243p0020"/>
<dbReference type="Proteomes" id="UP000293045">
    <property type="component" value="Unassembled WGS sequence"/>
</dbReference>
<proteinExistence type="predicted"/>
<accession>A0A4Q9L3L9</accession>
<gene>
    <name evidence="2" type="ORF">CWI39_1243p0020</name>
</gene>
<protein>
    <submittedName>
        <fullName evidence="2">Uncharacterized protein</fullName>
    </submittedName>
</protein>
<name>A0A4Q9L3L9_9MICR</name>
<dbReference type="EMBL" id="PIXR01001243">
    <property type="protein sequence ID" value="TBU02058.1"/>
    <property type="molecule type" value="Genomic_DNA"/>
</dbReference>
<evidence type="ECO:0000256" key="1">
    <source>
        <dbReference type="SAM" id="MobiDB-lite"/>
    </source>
</evidence>
<feature type="compositionally biased region" description="Basic and acidic residues" evidence="1">
    <location>
        <begin position="83"/>
        <end position="92"/>
    </location>
</feature>
<feature type="region of interest" description="Disordered" evidence="1">
    <location>
        <begin position="49"/>
        <end position="92"/>
    </location>
</feature>
<comment type="caution">
    <text evidence="2">The sequence shown here is derived from an EMBL/GenBank/DDBJ whole genome shotgun (WGS) entry which is preliminary data.</text>
</comment>
<organism evidence="2 3">
    <name type="scientific">Hamiltosporidium magnivora</name>
    <dbReference type="NCBI Taxonomy" id="148818"/>
    <lineage>
        <taxon>Eukaryota</taxon>
        <taxon>Fungi</taxon>
        <taxon>Fungi incertae sedis</taxon>
        <taxon>Microsporidia</taxon>
        <taxon>Dubosqiidae</taxon>
        <taxon>Hamiltosporidium</taxon>
    </lineage>
</organism>
<dbReference type="AlphaFoldDB" id="A0A4Q9L3L9"/>
<evidence type="ECO:0000313" key="2">
    <source>
        <dbReference type="EMBL" id="TBU02058.1"/>
    </source>
</evidence>
<sequence length="92" mass="10757">MFIYFYFVYVLKKTDETISFDRRRGLESKPNAEESWERASMGVIMRAEMHEEPTPPLKQSSRGQDGRPTININEESELEEETVVVKEVEENA</sequence>
<reference evidence="2 3" key="1">
    <citation type="submission" date="2017-12" db="EMBL/GenBank/DDBJ databases">
        <authorList>
            <person name="Pombert J.-F."/>
            <person name="Haag K.L."/>
            <person name="Ebert D."/>
        </authorList>
    </citation>
    <scope>NUCLEOTIDE SEQUENCE [LARGE SCALE GENOMIC DNA]</scope>
    <source>
        <strain evidence="2">IL-BN-2</strain>
    </source>
</reference>
<dbReference type="VEuPathDB" id="MicrosporidiaDB:CWI36_1696p0010"/>
<evidence type="ECO:0000313" key="3">
    <source>
        <dbReference type="Proteomes" id="UP000293045"/>
    </source>
</evidence>